<dbReference type="GO" id="GO:0046872">
    <property type="term" value="F:metal ion binding"/>
    <property type="evidence" value="ECO:0007669"/>
    <property type="project" value="UniProtKB-KW"/>
</dbReference>
<dbReference type="PANTHER" id="PTHR11203">
    <property type="entry name" value="CLEAVAGE AND POLYADENYLATION SPECIFICITY FACTOR FAMILY MEMBER"/>
    <property type="match status" value="1"/>
</dbReference>
<accession>A0A919YLK4</accession>
<dbReference type="InterPro" id="IPR001279">
    <property type="entry name" value="Metallo-B-lactamas"/>
</dbReference>
<keyword evidence="6" id="KW-1185">Reference proteome</keyword>
<feature type="domain" description="Metallo-beta-lactamase" evidence="4">
    <location>
        <begin position="17"/>
        <end position="215"/>
    </location>
</feature>
<dbReference type="EMBL" id="BOSE01000001">
    <property type="protein sequence ID" value="GIP14419.1"/>
    <property type="molecule type" value="Genomic_DNA"/>
</dbReference>
<comment type="caution">
    <text evidence="5">The sequence shown here is derived from an EMBL/GenBank/DDBJ whole genome shotgun (WGS) entry which is preliminary data.</text>
</comment>
<protein>
    <submittedName>
        <fullName evidence="5">MBL fold hydrolase</fullName>
    </submittedName>
</protein>
<dbReference type="Gene3D" id="3.60.15.10">
    <property type="entry name" value="Ribonuclease Z/Hydroxyacylglutathione hydrolase-like"/>
    <property type="match status" value="1"/>
</dbReference>
<dbReference type="GO" id="GO:0004521">
    <property type="term" value="F:RNA endonuclease activity"/>
    <property type="evidence" value="ECO:0007669"/>
    <property type="project" value="TreeGrafter"/>
</dbReference>
<dbReference type="InterPro" id="IPR036866">
    <property type="entry name" value="RibonucZ/Hydroxyglut_hydro"/>
</dbReference>
<comment type="function">
    <text evidence="2">Counteracts the endogenous Pycsar antiviral defense system. Phosphodiesterase that enables metal-dependent hydrolysis of host cyclic nucleotide Pycsar defense signals such as cCMP and cUMP.</text>
</comment>
<comment type="catalytic activity">
    <reaction evidence="1">
        <text>3',5'-cyclic CMP + H2O = CMP + H(+)</text>
        <dbReference type="Rhea" id="RHEA:72675"/>
        <dbReference type="ChEBI" id="CHEBI:15377"/>
        <dbReference type="ChEBI" id="CHEBI:15378"/>
        <dbReference type="ChEBI" id="CHEBI:58003"/>
        <dbReference type="ChEBI" id="CHEBI:60377"/>
    </reaction>
    <physiologicalReaction direction="left-to-right" evidence="1">
        <dbReference type="Rhea" id="RHEA:72676"/>
    </physiologicalReaction>
</comment>
<comment type="catalytic activity">
    <reaction evidence="3">
        <text>3',5'-cyclic UMP + H2O = UMP + H(+)</text>
        <dbReference type="Rhea" id="RHEA:70575"/>
        <dbReference type="ChEBI" id="CHEBI:15377"/>
        <dbReference type="ChEBI" id="CHEBI:15378"/>
        <dbReference type="ChEBI" id="CHEBI:57865"/>
        <dbReference type="ChEBI" id="CHEBI:184387"/>
    </reaction>
    <physiologicalReaction direction="left-to-right" evidence="3">
        <dbReference type="Rhea" id="RHEA:70576"/>
    </physiologicalReaction>
</comment>
<evidence type="ECO:0000256" key="3">
    <source>
        <dbReference type="ARBA" id="ARBA00048505"/>
    </source>
</evidence>
<dbReference type="SUPFAM" id="SSF56281">
    <property type="entry name" value="Metallo-hydrolase/oxidoreductase"/>
    <property type="match status" value="1"/>
</dbReference>
<evidence type="ECO:0000256" key="2">
    <source>
        <dbReference type="ARBA" id="ARBA00034301"/>
    </source>
</evidence>
<dbReference type="Proteomes" id="UP000683139">
    <property type="component" value="Unassembled WGS sequence"/>
</dbReference>
<evidence type="ECO:0000256" key="1">
    <source>
        <dbReference type="ARBA" id="ARBA00034221"/>
    </source>
</evidence>
<gene>
    <name evidence="5" type="ORF">J40TS1_00610</name>
</gene>
<keyword evidence="5" id="KW-0378">Hydrolase</keyword>
<evidence type="ECO:0000313" key="5">
    <source>
        <dbReference type="EMBL" id="GIP14419.1"/>
    </source>
</evidence>
<dbReference type="PANTHER" id="PTHR11203:SF37">
    <property type="entry name" value="INTEGRATOR COMPLEX SUBUNIT 11"/>
    <property type="match status" value="1"/>
</dbReference>
<evidence type="ECO:0000259" key="4">
    <source>
        <dbReference type="SMART" id="SM00849"/>
    </source>
</evidence>
<name>A0A919YLK4_9BACL</name>
<sequence>MKITMIGTGNAFAKAYYNNNALVETEHMKLLIDCGITLPYALYQSGKTFDELDGILISHIHADHIGGLEELAFQMMYTYHRKPVLYIAESLIEPLWSQSLQGGLAQGELNSIDCFFHVVALQPDVDVQLAEDLKVRLLKTDHIPGKDSFSFLINDHFFYSADMVFNPRLLLELQEAGVHTFYHDCQLESPGVVHTSLEQLLTLPLELQRKIKLMHYGDTIGNYIGKTGEMTIVEQGKPSIIE</sequence>
<dbReference type="Pfam" id="PF23023">
    <property type="entry name" value="Anti-Pycsar_Apyc1"/>
    <property type="match status" value="1"/>
</dbReference>
<dbReference type="GO" id="GO:0016787">
    <property type="term" value="F:hydrolase activity"/>
    <property type="evidence" value="ECO:0007669"/>
    <property type="project" value="UniProtKB-KW"/>
</dbReference>
<proteinExistence type="predicted"/>
<reference evidence="5" key="1">
    <citation type="submission" date="2021-03" db="EMBL/GenBank/DDBJ databases">
        <title>Antimicrobial resistance genes in bacteria isolated from Japanese honey, and their potential for conferring macrolide and lincosamide resistance in the American foulbrood pathogen Paenibacillus larvae.</title>
        <authorList>
            <person name="Okamoto M."/>
            <person name="Kumagai M."/>
            <person name="Kanamori H."/>
            <person name="Takamatsu D."/>
        </authorList>
    </citation>
    <scope>NUCLEOTIDE SEQUENCE</scope>
    <source>
        <strain evidence="5">J40TS1</strain>
    </source>
</reference>
<evidence type="ECO:0000313" key="6">
    <source>
        <dbReference type="Proteomes" id="UP000683139"/>
    </source>
</evidence>
<dbReference type="InterPro" id="IPR050698">
    <property type="entry name" value="MBL"/>
</dbReference>
<dbReference type="SMART" id="SM00849">
    <property type="entry name" value="Lactamase_B"/>
    <property type="match status" value="1"/>
</dbReference>
<organism evidence="5 6">
    <name type="scientific">Paenibacillus montaniterrae</name>
    <dbReference type="NCBI Taxonomy" id="429341"/>
    <lineage>
        <taxon>Bacteria</taxon>
        <taxon>Bacillati</taxon>
        <taxon>Bacillota</taxon>
        <taxon>Bacilli</taxon>
        <taxon>Bacillales</taxon>
        <taxon>Paenibacillaceae</taxon>
        <taxon>Paenibacillus</taxon>
    </lineage>
</organism>
<dbReference type="AlphaFoldDB" id="A0A919YLK4"/>
<dbReference type="GO" id="GO:0016180">
    <property type="term" value="P:snRNA processing"/>
    <property type="evidence" value="ECO:0007669"/>
    <property type="project" value="TreeGrafter"/>
</dbReference>